<dbReference type="OrthoDB" id="7021192at2"/>
<evidence type="ECO:0000313" key="6">
    <source>
        <dbReference type="EMBL" id="SHG14287.1"/>
    </source>
</evidence>
<evidence type="ECO:0000256" key="4">
    <source>
        <dbReference type="ARBA" id="ARBA00023136"/>
    </source>
</evidence>
<dbReference type="Pfam" id="PF07869">
    <property type="entry name" value="DUF1656"/>
    <property type="match status" value="1"/>
</dbReference>
<reference evidence="6 7" key="1">
    <citation type="submission" date="2016-11" db="EMBL/GenBank/DDBJ databases">
        <authorList>
            <person name="Jaros S."/>
            <person name="Januszkiewicz K."/>
            <person name="Wedrychowicz H."/>
        </authorList>
    </citation>
    <scope>NUCLEOTIDE SEQUENCE [LARGE SCALE GENOMIC DNA]</scope>
    <source>
        <strain evidence="6 7">GAS242</strain>
    </source>
</reference>
<dbReference type="InterPro" id="IPR012451">
    <property type="entry name" value="DUF1656"/>
</dbReference>
<feature type="transmembrane region" description="Helical" evidence="5">
    <location>
        <begin position="41"/>
        <end position="63"/>
    </location>
</feature>
<evidence type="ECO:0008006" key="8">
    <source>
        <dbReference type="Google" id="ProtNLM"/>
    </source>
</evidence>
<organism evidence="6 7">
    <name type="scientific">Bradyrhizobium erythrophlei</name>
    <dbReference type="NCBI Taxonomy" id="1437360"/>
    <lineage>
        <taxon>Bacteria</taxon>
        <taxon>Pseudomonadati</taxon>
        <taxon>Pseudomonadota</taxon>
        <taxon>Alphaproteobacteria</taxon>
        <taxon>Hyphomicrobiales</taxon>
        <taxon>Nitrobacteraceae</taxon>
        <taxon>Bradyrhizobium</taxon>
    </lineage>
</organism>
<evidence type="ECO:0000256" key="5">
    <source>
        <dbReference type="SAM" id="Phobius"/>
    </source>
</evidence>
<protein>
    <recommendedName>
        <fullName evidence="8">DUF1656 domain-containing protein</fullName>
    </recommendedName>
</protein>
<feature type="transmembrane region" description="Helical" evidence="5">
    <location>
        <begin position="7"/>
        <end position="29"/>
    </location>
</feature>
<accession>A0A1M5HEE4</accession>
<evidence type="ECO:0000313" key="7">
    <source>
        <dbReference type="Proteomes" id="UP000190675"/>
    </source>
</evidence>
<dbReference type="Proteomes" id="UP000190675">
    <property type="component" value="Chromosome I"/>
</dbReference>
<keyword evidence="4 5" id="KW-0472">Membrane</keyword>
<gene>
    <name evidence="6" type="ORF">SAMN05444169_0771</name>
</gene>
<evidence type="ECO:0000256" key="1">
    <source>
        <dbReference type="ARBA" id="ARBA00022475"/>
    </source>
</evidence>
<sequence>MIKEINLYGVFLPPLLGYLLGTALLWYLVRYLLGRLGVYRFVWHPPLFNTALYVILLSTFVTATL</sequence>
<name>A0A1M5HEE4_9BRAD</name>
<keyword evidence="2 5" id="KW-0812">Transmembrane</keyword>
<dbReference type="RefSeq" id="WP_079564752.1">
    <property type="nucleotide sequence ID" value="NZ_LT670818.1"/>
</dbReference>
<keyword evidence="1" id="KW-1003">Cell membrane</keyword>
<dbReference type="AlphaFoldDB" id="A0A1M5HEE4"/>
<dbReference type="EMBL" id="LT670818">
    <property type="protein sequence ID" value="SHG14287.1"/>
    <property type="molecule type" value="Genomic_DNA"/>
</dbReference>
<evidence type="ECO:0000256" key="3">
    <source>
        <dbReference type="ARBA" id="ARBA00022989"/>
    </source>
</evidence>
<proteinExistence type="predicted"/>
<evidence type="ECO:0000256" key="2">
    <source>
        <dbReference type="ARBA" id="ARBA00022692"/>
    </source>
</evidence>
<keyword evidence="3 5" id="KW-1133">Transmembrane helix</keyword>